<proteinExistence type="predicted"/>
<reference evidence="2" key="1">
    <citation type="submission" date="2010-08" db="EMBL/GenBank/DDBJ databases">
        <authorList>
            <consortium name="Caenorhabditis japonica Sequencing Consortium"/>
            <person name="Wilson R.K."/>
        </authorList>
    </citation>
    <scope>NUCLEOTIDE SEQUENCE [LARGE SCALE GENOMIC DNA]</scope>
    <source>
        <strain evidence="2">DF5081</strain>
    </source>
</reference>
<protein>
    <submittedName>
        <fullName evidence="1">Uncharacterized protein</fullName>
    </submittedName>
</protein>
<reference evidence="1" key="2">
    <citation type="submission" date="2022-06" db="UniProtKB">
        <authorList>
            <consortium name="EnsemblMetazoa"/>
        </authorList>
    </citation>
    <scope>IDENTIFICATION</scope>
    <source>
        <strain evidence="1">DF5081</strain>
    </source>
</reference>
<sequence length="182" mass="20780">MCWLVARYTAQLHQKRFASVLFSRRRGKCYNVGLLLPPSLSLSLFYSTAASSGSEKSRAEQSILAQSTAVGCPLPDESLRRTAALSLCLSFYTRAFTVVVKWLSFVYTYRNQRKTTNPTWLAGSEGMEGGRRRTNVADGVGGMRNGFSIRGSWIIYQKGRWTERRKKFPEKMKRQKFEKLQD</sequence>
<dbReference type="EnsemblMetazoa" id="CJA35915.1">
    <property type="protein sequence ID" value="CJA35915.1"/>
    <property type="gene ID" value="WBGene00211762"/>
</dbReference>
<dbReference type="Proteomes" id="UP000005237">
    <property type="component" value="Unassembled WGS sequence"/>
</dbReference>
<keyword evidence="2" id="KW-1185">Reference proteome</keyword>
<evidence type="ECO:0000313" key="1">
    <source>
        <dbReference type="EnsemblMetazoa" id="CJA35915.1"/>
    </source>
</evidence>
<accession>A0A8R1IGV0</accession>
<organism evidence="1 2">
    <name type="scientific">Caenorhabditis japonica</name>
    <dbReference type="NCBI Taxonomy" id="281687"/>
    <lineage>
        <taxon>Eukaryota</taxon>
        <taxon>Metazoa</taxon>
        <taxon>Ecdysozoa</taxon>
        <taxon>Nematoda</taxon>
        <taxon>Chromadorea</taxon>
        <taxon>Rhabditida</taxon>
        <taxon>Rhabditina</taxon>
        <taxon>Rhabditomorpha</taxon>
        <taxon>Rhabditoidea</taxon>
        <taxon>Rhabditidae</taxon>
        <taxon>Peloderinae</taxon>
        <taxon>Caenorhabditis</taxon>
    </lineage>
</organism>
<dbReference type="AlphaFoldDB" id="A0A8R1IGV0"/>
<name>A0A8R1IGV0_CAEJA</name>
<evidence type="ECO:0000313" key="2">
    <source>
        <dbReference type="Proteomes" id="UP000005237"/>
    </source>
</evidence>